<dbReference type="AlphaFoldDB" id="A0A818TIA3"/>
<organism evidence="2 3">
    <name type="scientific">Adineta steineri</name>
    <dbReference type="NCBI Taxonomy" id="433720"/>
    <lineage>
        <taxon>Eukaryota</taxon>
        <taxon>Metazoa</taxon>
        <taxon>Spiralia</taxon>
        <taxon>Gnathifera</taxon>
        <taxon>Rotifera</taxon>
        <taxon>Eurotatoria</taxon>
        <taxon>Bdelloidea</taxon>
        <taxon>Adinetida</taxon>
        <taxon>Adinetidae</taxon>
        <taxon>Adineta</taxon>
    </lineage>
</organism>
<dbReference type="Proteomes" id="UP000663860">
    <property type="component" value="Unassembled WGS sequence"/>
</dbReference>
<dbReference type="Proteomes" id="UP000663868">
    <property type="component" value="Unassembled WGS sequence"/>
</dbReference>
<proteinExistence type="predicted"/>
<comment type="caution">
    <text evidence="2">The sequence shown here is derived from an EMBL/GenBank/DDBJ whole genome shotgun (WGS) entry which is preliminary data.</text>
</comment>
<evidence type="ECO:0000313" key="3">
    <source>
        <dbReference type="Proteomes" id="UP000663868"/>
    </source>
</evidence>
<reference evidence="2" key="1">
    <citation type="submission" date="2021-02" db="EMBL/GenBank/DDBJ databases">
        <authorList>
            <person name="Nowell W R."/>
        </authorList>
    </citation>
    <scope>NUCLEOTIDE SEQUENCE</scope>
</reference>
<evidence type="ECO:0000313" key="2">
    <source>
        <dbReference type="EMBL" id="CAF3680149.1"/>
    </source>
</evidence>
<evidence type="ECO:0000313" key="1">
    <source>
        <dbReference type="EMBL" id="CAF0745877.1"/>
    </source>
</evidence>
<protein>
    <submittedName>
        <fullName evidence="2">Uncharacterized protein</fullName>
    </submittedName>
</protein>
<sequence>MHGQRAIDHAITRCFRRLTEERFIVFTQKLDGTYRANMSIIPEVTGQLNDIRAMQLPNDIYRSLRDFDVTYYTDRVLNQNSQVKSNLRVDIEEMVDYLYTTIICTTEEINLLQKKQSRSHLISDIFHIGDRDFTGGFIEAFQRSLVRTARRSVLNIVKHQVQNIPLNPNELTDVGRLLRIYNQQQVREAFRNLSEILSQIAATYQLLTADFVDYLIEKNYRNECSHFEDKIEGYARTNPQQNFVQFVTSIAQLPLNQVFYYNEPSQLNNIFQQYCDHLRLQ</sequence>
<dbReference type="EMBL" id="CAJOBB010000442">
    <property type="protein sequence ID" value="CAF3680149.1"/>
    <property type="molecule type" value="Genomic_DNA"/>
</dbReference>
<accession>A0A818TIA3</accession>
<gene>
    <name evidence="1" type="ORF">IZO911_LOCUS3831</name>
    <name evidence="2" type="ORF">KXQ929_LOCUS9613</name>
</gene>
<name>A0A818TIA3_9BILA</name>
<dbReference type="EMBL" id="CAJNOE010000020">
    <property type="protein sequence ID" value="CAF0745877.1"/>
    <property type="molecule type" value="Genomic_DNA"/>
</dbReference>